<evidence type="ECO:0000256" key="1">
    <source>
        <dbReference type="SAM" id="Phobius"/>
    </source>
</evidence>
<evidence type="ECO:0000313" key="3">
    <source>
        <dbReference type="Proteomes" id="UP001234178"/>
    </source>
</evidence>
<dbReference type="EMBL" id="JAOYFB010000036">
    <property type="protein sequence ID" value="KAK4020445.1"/>
    <property type="molecule type" value="Genomic_DNA"/>
</dbReference>
<organism evidence="2 3">
    <name type="scientific">Daphnia magna</name>
    <dbReference type="NCBI Taxonomy" id="35525"/>
    <lineage>
        <taxon>Eukaryota</taxon>
        <taxon>Metazoa</taxon>
        <taxon>Ecdysozoa</taxon>
        <taxon>Arthropoda</taxon>
        <taxon>Crustacea</taxon>
        <taxon>Branchiopoda</taxon>
        <taxon>Diplostraca</taxon>
        <taxon>Cladocera</taxon>
        <taxon>Anomopoda</taxon>
        <taxon>Daphniidae</taxon>
        <taxon>Daphnia</taxon>
    </lineage>
</organism>
<feature type="transmembrane region" description="Helical" evidence="1">
    <location>
        <begin position="80"/>
        <end position="105"/>
    </location>
</feature>
<dbReference type="Proteomes" id="UP001234178">
    <property type="component" value="Unassembled WGS sequence"/>
</dbReference>
<keyword evidence="3" id="KW-1185">Reference proteome</keyword>
<sequence>MRKTKQFSFKSFYLATTRARIIVFCLCMCVFFVLHLFGCCFESIPEVLSIFIIRRYGGQTEVFWLKRQMALNSREKRCKFAFPFFSVCNLVSCVLIPGLVPSLLFQNNLGHLYFSHKTFSIPFDVMVDV</sequence>
<reference evidence="2 3" key="1">
    <citation type="journal article" date="2023" name="Nucleic Acids Res.">
        <title>The hologenome of Daphnia magna reveals possible DNA methylation and microbiome-mediated evolution of the host genome.</title>
        <authorList>
            <person name="Chaturvedi A."/>
            <person name="Li X."/>
            <person name="Dhandapani V."/>
            <person name="Marshall H."/>
            <person name="Kissane S."/>
            <person name="Cuenca-Cambronero M."/>
            <person name="Asole G."/>
            <person name="Calvet F."/>
            <person name="Ruiz-Romero M."/>
            <person name="Marangio P."/>
            <person name="Guigo R."/>
            <person name="Rago D."/>
            <person name="Mirbahai L."/>
            <person name="Eastwood N."/>
            <person name="Colbourne J.K."/>
            <person name="Zhou J."/>
            <person name="Mallon E."/>
            <person name="Orsini L."/>
        </authorList>
    </citation>
    <scope>NUCLEOTIDE SEQUENCE [LARGE SCALE GENOMIC DNA]</scope>
    <source>
        <strain evidence="2">LRV0_1</strain>
    </source>
</reference>
<keyword evidence="1" id="KW-0472">Membrane</keyword>
<name>A0ABR0A5N1_9CRUS</name>
<gene>
    <name evidence="2" type="ORF">OUZ56_002422</name>
</gene>
<evidence type="ECO:0000313" key="2">
    <source>
        <dbReference type="EMBL" id="KAK4020445.1"/>
    </source>
</evidence>
<keyword evidence="1" id="KW-0812">Transmembrane</keyword>
<proteinExistence type="predicted"/>
<feature type="transmembrane region" description="Helical" evidence="1">
    <location>
        <begin position="21"/>
        <end position="44"/>
    </location>
</feature>
<protein>
    <submittedName>
        <fullName evidence="2">Uncharacterized protein</fullName>
    </submittedName>
</protein>
<accession>A0ABR0A5N1</accession>
<comment type="caution">
    <text evidence="2">The sequence shown here is derived from an EMBL/GenBank/DDBJ whole genome shotgun (WGS) entry which is preliminary data.</text>
</comment>
<keyword evidence="1" id="KW-1133">Transmembrane helix</keyword>